<proteinExistence type="predicted"/>
<reference evidence="2" key="1">
    <citation type="submission" date="2020-07" db="EMBL/GenBank/DDBJ databases">
        <authorList>
            <person name="Tarantini F.S."/>
            <person name="Hong K.W."/>
            <person name="Chan K.G."/>
        </authorList>
    </citation>
    <scope>NUCLEOTIDE SEQUENCE</scope>
    <source>
        <strain evidence="2">32-07</strain>
    </source>
</reference>
<evidence type="ECO:0000313" key="2">
    <source>
        <dbReference type="EMBL" id="QXJ22281.1"/>
    </source>
</evidence>
<keyword evidence="3" id="KW-1185">Reference proteome</keyword>
<dbReference type="Proteomes" id="UP001049518">
    <property type="component" value="Chromosome"/>
</dbReference>
<dbReference type="InterPro" id="IPR007278">
    <property type="entry name" value="DUF397"/>
</dbReference>
<gene>
    <name evidence="2" type="ORF">AGRA3207_003261</name>
</gene>
<evidence type="ECO:0000313" key="3">
    <source>
        <dbReference type="Proteomes" id="UP001049518"/>
    </source>
</evidence>
<feature type="domain" description="DUF397" evidence="1">
    <location>
        <begin position="19"/>
        <end position="69"/>
    </location>
</feature>
<protein>
    <submittedName>
        <fullName evidence="2">DUF397 domain-containing protein</fullName>
    </submittedName>
</protein>
<dbReference type="Pfam" id="PF04149">
    <property type="entry name" value="DUF397"/>
    <property type="match status" value="1"/>
</dbReference>
<evidence type="ECO:0000259" key="1">
    <source>
        <dbReference type="Pfam" id="PF04149"/>
    </source>
</evidence>
<sequence>MNSHRTLGLSQVTSVTHVPWRRSAACQANNGCVELARLEVGVLGARDGATSDSGVIRLSPRGLRDLFDAIGRGAYDL</sequence>
<dbReference type="EMBL" id="CP059572">
    <property type="protein sequence ID" value="QXJ22281.1"/>
    <property type="molecule type" value="Genomic_DNA"/>
</dbReference>
<organism evidence="2 3">
    <name type="scientific">Actinomadura graeca</name>
    <dbReference type="NCBI Taxonomy" id="2750812"/>
    <lineage>
        <taxon>Bacteria</taxon>
        <taxon>Bacillati</taxon>
        <taxon>Actinomycetota</taxon>
        <taxon>Actinomycetes</taxon>
        <taxon>Streptosporangiales</taxon>
        <taxon>Thermomonosporaceae</taxon>
        <taxon>Actinomadura</taxon>
    </lineage>
</organism>
<accession>A0ABX8QTY1</accession>
<name>A0ABX8QTY1_9ACTN</name>